<comment type="caution">
    <text evidence="2">The sequence shown here is derived from an EMBL/GenBank/DDBJ whole genome shotgun (WGS) entry which is preliminary data.</text>
</comment>
<dbReference type="AlphaFoldDB" id="A0A849BLD0"/>
<feature type="compositionally biased region" description="Basic residues" evidence="1">
    <location>
        <begin position="29"/>
        <end position="38"/>
    </location>
</feature>
<organism evidence="2 3">
    <name type="scientific">Cupriavidus gilardii</name>
    <dbReference type="NCBI Taxonomy" id="82541"/>
    <lineage>
        <taxon>Bacteria</taxon>
        <taxon>Pseudomonadati</taxon>
        <taxon>Pseudomonadota</taxon>
        <taxon>Betaproteobacteria</taxon>
        <taxon>Burkholderiales</taxon>
        <taxon>Burkholderiaceae</taxon>
        <taxon>Cupriavidus</taxon>
    </lineage>
</organism>
<feature type="non-terminal residue" evidence="2">
    <location>
        <position position="61"/>
    </location>
</feature>
<name>A0A849BLD0_9BURK</name>
<evidence type="ECO:0000256" key="1">
    <source>
        <dbReference type="SAM" id="MobiDB-lite"/>
    </source>
</evidence>
<dbReference type="RefSeq" id="WP_170266039.1">
    <property type="nucleotide sequence ID" value="NZ_JABEMD010000108.1"/>
</dbReference>
<protein>
    <recommendedName>
        <fullName evidence="4">23S rRNA pseudouridylate synthase B</fullName>
    </recommendedName>
</protein>
<reference evidence="2 3" key="1">
    <citation type="submission" date="2020-05" db="EMBL/GenBank/DDBJ databases">
        <title>MicrobeNet Type strains.</title>
        <authorList>
            <person name="Nicholson A.C."/>
        </authorList>
    </citation>
    <scope>NUCLEOTIDE SEQUENCE [LARGE SCALE GENOMIC DNA]</scope>
    <source>
        <strain evidence="2 3">ATCC 700815</strain>
    </source>
</reference>
<evidence type="ECO:0008006" key="4">
    <source>
        <dbReference type="Google" id="ProtNLM"/>
    </source>
</evidence>
<sequence>MQQASVNTLSDSIDQDVREAETPAEGAAPRRKGLRRGLRNLVASRRQAAQDRDAADAVAGE</sequence>
<gene>
    <name evidence="2" type="ORF">HLB16_26405</name>
</gene>
<dbReference type="EMBL" id="JABEMD010000108">
    <property type="protein sequence ID" value="NNH14375.1"/>
    <property type="molecule type" value="Genomic_DNA"/>
</dbReference>
<evidence type="ECO:0000313" key="3">
    <source>
        <dbReference type="Proteomes" id="UP000542973"/>
    </source>
</evidence>
<accession>A0A849BLD0</accession>
<feature type="region of interest" description="Disordered" evidence="1">
    <location>
        <begin position="1"/>
        <end position="61"/>
    </location>
</feature>
<dbReference type="Proteomes" id="UP000542973">
    <property type="component" value="Unassembled WGS sequence"/>
</dbReference>
<proteinExistence type="predicted"/>
<evidence type="ECO:0000313" key="2">
    <source>
        <dbReference type="EMBL" id="NNH14375.1"/>
    </source>
</evidence>
<feature type="compositionally biased region" description="Polar residues" evidence="1">
    <location>
        <begin position="1"/>
        <end position="12"/>
    </location>
</feature>